<name>A0A8J6KF90_ELECQ</name>
<proteinExistence type="predicted"/>
<dbReference type="EMBL" id="WNTK01000003">
    <property type="protein sequence ID" value="KAG9486799.1"/>
    <property type="molecule type" value="Genomic_DNA"/>
</dbReference>
<keyword evidence="2" id="KW-1185">Reference proteome</keyword>
<reference evidence="1" key="1">
    <citation type="thesis" date="2020" institute="ProQuest LLC" country="789 East Eisenhower Parkway, Ann Arbor, MI, USA">
        <title>Comparative Genomics and Chromosome Evolution.</title>
        <authorList>
            <person name="Mudd A.B."/>
        </authorList>
    </citation>
    <scope>NUCLEOTIDE SEQUENCE</scope>
    <source>
        <strain evidence="1">HN-11 Male</strain>
        <tissue evidence="1">Kidney and liver</tissue>
    </source>
</reference>
<gene>
    <name evidence="1" type="ORF">GDO78_006933</name>
</gene>
<dbReference type="Proteomes" id="UP000770717">
    <property type="component" value="Unassembled WGS sequence"/>
</dbReference>
<comment type="caution">
    <text evidence="1">The sequence shown here is derived from an EMBL/GenBank/DDBJ whole genome shotgun (WGS) entry which is preliminary data.</text>
</comment>
<protein>
    <submittedName>
        <fullName evidence="1">Uncharacterized protein</fullName>
    </submittedName>
</protein>
<evidence type="ECO:0000313" key="1">
    <source>
        <dbReference type="EMBL" id="KAG9486799.1"/>
    </source>
</evidence>
<sequence length="81" mass="9711">MNVYISSLTNAFNIIYKRTLHKFQTKTVAQFCARIKRFLNARVNRKTLTVGEVNQVTNRLIKKKEKKKEGRRYRIYICSDR</sequence>
<evidence type="ECO:0000313" key="2">
    <source>
        <dbReference type="Proteomes" id="UP000770717"/>
    </source>
</evidence>
<organism evidence="1 2">
    <name type="scientific">Eleutherodactylus coqui</name>
    <name type="common">Puerto Rican coqui</name>
    <dbReference type="NCBI Taxonomy" id="57060"/>
    <lineage>
        <taxon>Eukaryota</taxon>
        <taxon>Metazoa</taxon>
        <taxon>Chordata</taxon>
        <taxon>Craniata</taxon>
        <taxon>Vertebrata</taxon>
        <taxon>Euteleostomi</taxon>
        <taxon>Amphibia</taxon>
        <taxon>Batrachia</taxon>
        <taxon>Anura</taxon>
        <taxon>Neobatrachia</taxon>
        <taxon>Hyloidea</taxon>
        <taxon>Eleutherodactylidae</taxon>
        <taxon>Eleutherodactylinae</taxon>
        <taxon>Eleutherodactylus</taxon>
        <taxon>Eleutherodactylus</taxon>
    </lineage>
</organism>
<dbReference type="AlphaFoldDB" id="A0A8J6KF90"/>
<accession>A0A8J6KF90</accession>